<dbReference type="InterPro" id="IPR052347">
    <property type="entry name" value="Isochorismatase_Nicotinamidase"/>
</dbReference>
<evidence type="ECO:0008006" key="5">
    <source>
        <dbReference type="Google" id="ProtNLM"/>
    </source>
</evidence>
<protein>
    <recommendedName>
        <fullName evidence="5">Isochorismatase-like domain-containing protein</fullName>
    </recommendedName>
</protein>
<keyword evidence="3" id="KW-0732">Signal</keyword>
<dbReference type="Gene3D" id="3.40.50.850">
    <property type="entry name" value="Isochorismatase-like"/>
    <property type="match status" value="1"/>
</dbReference>
<proteinExistence type="inferred from homology"/>
<dbReference type="GO" id="GO:0016787">
    <property type="term" value="F:hydrolase activity"/>
    <property type="evidence" value="ECO:0007669"/>
    <property type="project" value="UniProtKB-KW"/>
</dbReference>
<evidence type="ECO:0000313" key="4">
    <source>
        <dbReference type="EMBL" id="CAD9685573.1"/>
    </source>
</evidence>
<comment type="similarity">
    <text evidence="1">Belongs to the isochorismatase family.</text>
</comment>
<dbReference type="SUPFAM" id="SSF52499">
    <property type="entry name" value="Isochorismatase-like hydrolases"/>
    <property type="match status" value="1"/>
</dbReference>
<gene>
    <name evidence="4" type="ORF">QSP1433_LOCUS8850</name>
</gene>
<dbReference type="InterPro" id="IPR036380">
    <property type="entry name" value="Isochorismatase-like_sf"/>
</dbReference>
<evidence type="ECO:0000256" key="3">
    <source>
        <dbReference type="SAM" id="SignalP"/>
    </source>
</evidence>
<evidence type="ECO:0000256" key="1">
    <source>
        <dbReference type="ARBA" id="ARBA00006336"/>
    </source>
</evidence>
<sequence length="403" mass="44031">MKLCRLLIATLTIGQLRAEPLADSASVSGYYTGYLENVLNHSTLYNKSIAVSDAALIVVDMQNDFVGEFTYSNESIDAKNSPCSVALGGSNMACFGVREGNDTAVSIASLLRKHTFDVVIASMDDHSENHCSFSSSAGTTEIPPGCSEALSICNEDWTNCIGTNFLKEQNHSLTGLFPPHCVRGSEGALLYRSFFDAFLEYTHEKHIVQKGLDLTTDSFGVFPYSNETFQWYNESGLFDSTNGAPAALFRSSLTWEKRYKTGTGASEYMNVDKLRGSYVQPPQFTSLDGYKHNDTLLTRAPVAELVRNVSKVLVTGLALDWCVLDTALNAKAAFPSKDIYIILDSARPSFLPKQVAVNYLSGNVTLQAEQCISGEGCWLHAPSLIGKLLQKAGIRLIFSNQLV</sequence>
<dbReference type="PANTHER" id="PTHR11080">
    <property type="entry name" value="PYRAZINAMIDASE/NICOTINAMIDASE"/>
    <property type="match status" value="1"/>
</dbReference>
<reference evidence="4" key="1">
    <citation type="submission" date="2021-01" db="EMBL/GenBank/DDBJ databases">
        <authorList>
            <person name="Corre E."/>
            <person name="Pelletier E."/>
            <person name="Niang G."/>
            <person name="Scheremetjew M."/>
            <person name="Finn R."/>
            <person name="Kale V."/>
            <person name="Holt S."/>
            <person name="Cochrane G."/>
            <person name="Meng A."/>
            <person name="Brown T."/>
            <person name="Cohen L."/>
        </authorList>
    </citation>
    <scope>NUCLEOTIDE SEQUENCE</scope>
    <source>
        <strain evidence="4">NY070348D</strain>
    </source>
</reference>
<name>A0A7S2S014_9STRA</name>
<dbReference type="AlphaFoldDB" id="A0A7S2S014"/>
<keyword evidence="2" id="KW-0378">Hydrolase</keyword>
<dbReference type="PANTHER" id="PTHR11080:SF2">
    <property type="entry name" value="LD05707P"/>
    <property type="match status" value="1"/>
</dbReference>
<feature type="signal peptide" evidence="3">
    <location>
        <begin position="1"/>
        <end position="18"/>
    </location>
</feature>
<dbReference type="EMBL" id="HBHK01014095">
    <property type="protein sequence ID" value="CAD9685573.1"/>
    <property type="molecule type" value="Transcribed_RNA"/>
</dbReference>
<feature type="chain" id="PRO_5030522736" description="Isochorismatase-like domain-containing protein" evidence="3">
    <location>
        <begin position="19"/>
        <end position="403"/>
    </location>
</feature>
<organism evidence="4">
    <name type="scientific">Mucochytrium quahogii</name>
    <dbReference type="NCBI Taxonomy" id="96639"/>
    <lineage>
        <taxon>Eukaryota</taxon>
        <taxon>Sar</taxon>
        <taxon>Stramenopiles</taxon>
        <taxon>Bigyra</taxon>
        <taxon>Labyrinthulomycetes</taxon>
        <taxon>Thraustochytrida</taxon>
        <taxon>Thraustochytriidae</taxon>
        <taxon>Mucochytrium</taxon>
    </lineage>
</organism>
<evidence type="ECO:0000256" key="2">
    <source>
        <dbReference type="ARBA" id="ARBA00022801"/>
    </source>
</evidence>
<accession>A0A7S2S014</accession>